<dbReference type="GeneID" id="110984433"/>
<evidence type="ECO:0000256" key="6">
    <source>
        <dbReference type="ARBA" id="ARBA00022968"/>
    </source>
</evidence>
<keyword evidence="8 11" id="KW-0333">Golgi apparatus</keyword>
<dbReference type="PANTHER" id="PTHR11214">
    <property type="entry name" value="BETA-1,3-N-ACETYLGLUCOSAMINYLTRANSFERASE"/>
    <property type="match status" value="1"/>
</dbReference>
<dbReference type="Pfam" id="PF01762">
    <property type="entry name" value="Galactosyl_T"/>
    <property type="match status" value="1"/>
</dbReference>
<dbReference type="GO" id="GO:0016758">
    <property type="term" value="F:hexosyltransferase activity"/>
    <property type="evidence" value="ECO:0007669"/>
    <property type="project" value="InterPro"/>
</dbReference>
<evidence type="ECO:0000256" key="11">
    <source>
        <dbReference type="RuleBase" id="RU363063"/>
    </source>
</evidence>
<evidence type="ECO:0000256" key="3">
    <source>
        <dbReference type="ARBA" id="ARBA00022676"/>
    </source>
</evidence>
<dbReference type="GO" id="GO:0006493">
    <property type="term" value="P:protein O-linked glycosylation"/>
    <property type="evidence" value="ECO:0007669"/>
    <property type="project" value="TreeGrafter"/>
</dbReference>
<keyword evidence="6 11" id="KW-0735">Signal-anchor</keyword>
<dbReference type="KEGG" id="aplc:110984433"/>
<dbReference type="PANTHER" id="PTHR11214:SF314">
    <property type="entry name" value="HEXOSYLTRANSFERASE"/>
    <property type="match status" value="1"/>
</dbReference>
<keyword evidence="4" id="KW-0808">Transferase</keyword>
<keyword evidence="9 11" id="KW-0472">Membrane</keyword>
<keyword evidence="10" id="KW-0325">Glycoprotein</keyword>
<evidence type="ECO:0000256" key="5">
    <source>
        <dbReference type="ARBA" id="ARBA00022692"/>
    </source>
</evidence>
<reference evidence="14" key="1">
    <citation type="submission" date="2025-08" db="UniProtKB">
        <authorList>
            <consortium name="RefSeq"/>
        </authorList>
    </citation>
    <scope>IDENTIFICATION</scope>
</reference>
<evidence type="ECO:0000256" key="10">
    <source>
        <dbReference type="ARBA" id="ARBA00023180"/>
    </source>
</evidence>
<dbReference type="AlphaFoldDB" id="A0A8B7Z5V0"/>
<evidence type="ECO:0000256" key="7">
    <source>
        <dbReference type="ARBA" id="ARBA00022989"/>
    </source>
</evidence>
<evidence type="ECO:0000256" key="9">
    <source>
        <dbReference type="ARBA" id="ARBA00023136"/>
    </source>
</evidence>
<evidence type="ECO:0000256" key="12">
    <source>
        <dbReference type="SAM" id="MobiDB-lite"/>
    </source>
</evidence>
<comment type="similarity">
    <text evidence="2 11">Belongs to the glycosyltransferase 31 family.</text>
</comment>
<dbReference type="OMA" id="TSWFKIM"/>
<dbReference type="RefSeq" id="XP_022100332.1">
    <property type="nucleotide sequence ID" value="XM_022244640.1"/>
</dbReference>
<dbReference type="OrthoDB" id="115198at2759"/>
<dbReference type="Gene3D" id="3.90.550.50">
    <property type="match status" value="1"/>
</dbReference>
<organism evidence="13 14">
    <name type="scientific">Acanthaster planci</name>
    <name type="common">Crown-of-thorns starfish</name>
    <dbReference type="NCBI Taxonomy" id="133434"/>
    <lineage>
        <taxon>Eukaryota</taxon>
        <taxon>Metazoa</taxon>
        <taxon>Echinodermata</taxon>
        <taxon>Eleutherozoa</taxon>
        <taxon>Asterozoa</taxon>
        <taxon>Asteroidea</taxon>
        <taxon>Valvatacea</taxon>
        <taxon>Valvatida</taxon>
        <taxon>Acanthasteridae</taxon>
        <taxon>Acanthaster</taxon>
    </lineage>
</organism>
<accession>A0A8B7Z5V0</accession>
<keyword evidence="13" id="KW-1185">Reference proteome</keyword>
<keyword evidence="3 11" id="KW-0328">Glycosyltransferase</keyword>
<dbReference type="GO" id="GO:0000139">
    <property type="term" value="C:Golgi membrane"/>
    <property type="evidence" value="ECO:0007669"/>
    <property type="project" value="UniProtKB-SubCell"/>
</dbReference>
<evidence type="ECO:0000256" key="8">
    <source>
        <dbReference type="ARBA" id="ARBA00023034"/>
    </source>
</evidence>
<comment type="subcellular location">
    <subcellularLocation>
        <location evidence="1 11">Golgi apparatus membrane</location>
        <topology evidence="1 11">Single-pass type II membrane protein</topology>
    </subcellularLocation>
</comment>
<evidence type="ECO:0000256" key="4">
    <source>
        <dbReference type="ARBA" id="ARBA00022679"/>
    </source>
</evidence>
<dbReference type="Proteomes" id="UP000694845">
    <property type="component" value="Unplaced"/>
</dbReference>
<name>A0A8B7Z5V0_ACAPL</name>
<feature type="transmembrane region" description="Helical" evidence="11">
    <location>
        <begin position="362"/>
        <end position="385"/>
    </location>
</feature>
<keyword evidence="5 11" id="KW-0812">Transmembrane</keyword>
<gene>
    <name evidence="14" type="primary">LOC110984433</name>
</gene>
<dbReference type="EC" id="2.4.1.-" evidence="11"/>
<dbReference type="FunFam" id="3.90.550.50:FF:000001">
    <property type="entry name" value="Hexosyltransferase"/>
    <property type="match status" value="1"/>
</dbReference>
<proteinExistence type="inferred from homology"/>
<sequence>MLTRRRLVLVLALLTALYCTSWFKIMTWPSLRQDKGTQEIHDMNSDKSLTGRRKVTPKATQAAISYPPLYSQKEINPHSFSFLIANEDACAPVDNSSVFLVMLVKSGVGDVFDRQQIRRTWGGDTVVKDRRTITMFLLGTTTNRNTTASVQRENHEYSDIIQEDFVDSYRNLTIKNMMGLKWITMFCPSATYVASVDADVMLNVHNLVTRLEGNPRRQYAEGSLRTKATPVRDSEGPSKKWYTPKEVYPEATYAPFFPGSCYVMSGDVAVSIYRESVHVRYLPWDDVFVGLVMKRIGVTPVQGKGYERYPRTYESHALKWTLKRSIAVIIRHQKEKVDERLIQIWHMVADAYHHDKFGKNDVLFIFISVFGILLVYIFIVMTFIIKCKEDEADLDGYESDDSMI</sequence>
<evidence type="ECO:0000256" key="2">
    <source>
        <dbReference type="ARBA" id="ARBA00008661"/>
    </source>
</evidence>
<evidence type="ECO:0000256" key="1">
    <source>
        <dbReference type="ARBA" id="ARBA00004323"/>
    </source>
</evidence>
<evidence type="ECO:0000313" key="14">
    <source>
        <dbReference type="RefSeq" id="XP_022100332.1"/>
    </source>
</evidence>
<protein>
    <recommendedName>
        <fullName evidence="11">Hexosyltransferase</fullName>
        <ecNumber evidence="11">2.4.1.-</ecNumber>
    </recommendedName>
</protein>
<dbReference type="InterPro" id="IPR002659">
    <property type="entry name" value="Glyco_trans_31"/>
</dbReference>
<keyword evidence="7 11" id="KW-1133">Transmembrane helix</keyword>
<evidence type="ECO:0000313" key="13">
    <source>
        <dbReference type="Proteomes" id="UP000694845"/>
    </source>
</evidence>
<feature type="region of interest" description="Disordered" evidence="12">
    <location>
        <begin position="218"/>
        <end position="237"/>
    </location>
</feature>